<accession>A0A6A7B232</accession>
<proteinExistence type="predicted"/>
<dbReference type="EMBL" id="MU006317">
    <property type="protein sequence ID" value="KAF2848475.1"/>
    <property type="molecule type" value="Genomic_DNA"/>
</dbReference>
<reference evidence="2" key="1">
    <citation type="submission" date="2020-01" db="EMBL/GenBank/DDBJ databases">
        <authorList>
            <consortium name="DOE Joint Genome Institute"/>
            <person name="Haridas S."/>
            <person name="Albert R."/>
            <person name="Binder M."/>
            <person name="Bloem J."/>
            <person name="Labutti K."/>
            <person name="Salamov A."/>
            <person name="Andreopoulos B."/>
            <person name="Baker S.E."/>
            <person name="Barry K."/>
            <person name="Bills G."/>
            <person name="Bluhm B.H."/>
            <person name="Cannon C."/>
            <person name="Castanera R."/>
            <person name="Culley D.E."/>
            <person name="Daum C."/>
            <person name="Ezra D."/>
            <person name="Gonzalez J.B."/>
            <person name="Henrissat B."/>
            <person name="Kuo A."/>
            <person name="Liang C."/>
            <person name="Lipzen A."/>
            <person name="Lutzoni F."/>
            <person name="Magnuson J."/>
            <person name="Mondo S."/>
            <person name="Nolan M."/>
            <person name="Ohm R."/>
            <person name="Pangilinan J."/>
            <person name="Park H.-J."/>
            <person name="Ramirez L."/>
            <person name="Alfaro M."/>
            <person name="Sun H."/>
            <person name="Tritt A."/>
            <person name="Yoshinaga Y."/>
            <person name="Zwiers L.-H."/>
            <person name="Turgeon B.G."/>
            <person name="Goodwin S.B."/>
            <person name="Spatafora J.W."/>
            <person name="Crous P.W."/>
            <person name="Grigoriev I.V."/>
        </authorList>
    </citation>
    <scope>NUCLEOTIDE SEQUENCE</scope>
    <source>
        <strain evidence="2">IPT5</strain>
    </source>
</reference>
<organism evidence="2 3">
    <name type="scientific">Plenodomus tracheiphilus IPT5</name>
    <dbReference type="NCBI Taxonomy" id="1408161"/>
    <lineage>
        <taxon>Eukaryota</taxon>
        <taxon>Fungi</taxon>
        <taxon>Dikarya</taxon>
        <taxon>Ascomycota</taxon>
        <taxon>Pezizomycotina</taxon>
        <taxon>Dothideomycetes</taxon>
        <taxon>Pleosporomycetidae</taxon>
        <taxon>Pleosporales</taxon>
        <taxon>Pleosporineae</taxon>
        <taxon>Leptosphaeriaceae</taxon>
        <taxon>Plenodomus</taxon>
    </lineage>
</organism>
<dbReference type="AlphaFoldDB" id="A0A6A7B232"/>
<protein>
    <submittedName>
        <fullName evidence="2">Uncharacterized protein</fullName>
    </submittedName>
</protein>
<evidence type="ECO:0000313" key="3">
    <source>
        <dbReference type="Proteomes" id="UP000799423"/>
    </source>
</evidence>
<keyword evidence="1" id="KW-1133">Transmembrane helix</keyword>
<name>A0A6A7B232_9PLEO</name>
<keyword evidence="1" id="KW-0812">Transmembrane</keyword>
<dbReference type="Proteomes" id="UP000799423">
    <property type="component" value="Unassembled WGS sequence"/>
</dbReference>
<keyword evidence="3" id="KW-1185">Reference proteome</keyword>
<keyword evidence="1" id="KW-0472">Membrane</keyword>
<sequence>MVSQLLALCTQRFCRDIAEPTCQFTNFNQHANDAHNDRIMPLCKLFSLCFFVLGYYSLLLC</sequence>
<evidence type="ECO:0000313" key="2">
    <source>
        <dbReference type="EMBL" id="KAF2848475.1"/>
    </source>
</evidence>
<feature type="transmembrane region" description="Helical" evidence="1">
    <location>
        <begin position="38"/>
        <end position="58"/>
    </location>
</feature>
<evidence type="ECO:0000256" key="1">
    <source>
        <dbReference type="SAM" id="Phobius"/>
    </source>
</evidence>
<gene>
    <name evidence="2" type="ORF">T440DRAFT_470092</name>
</gene>